<evidence type="ECO:0000256" key="14">
    <source>
        <dbReference type="SAM" id="Phobius"/>
    </source>
</evidence>
<keyword evidence="9" id="KW-0406">Ion transport</keyword>
<evidence type="ECO:0000256" key="11">
    <source>
        <dbReference type="ARBA" id="ARBA00025198"/>
    </source>
</evidence>
<evidence type="ECO:0000256" key="7">
    <source>
        <dbReference type="ARBA" id="ARBA00022781"/>
    </source>
</evidence>
<evidence type="ECO:0000256" key="3">
    <source>
        <dbReference type="ARBA" id="ARBA00005513"/>
    </source>
</evidence>
<dbReference type="InterPro" id="IPR002146">
    <property type="entry name" value="ATP_synth_b/b'su_bac/chlpt"/>
</dbReference>
<evidence type="ECO:0000256" key="10">
    <source>
        <dbReference type="ARBA" id="ARBA00023136"/>
    </source>
</evidence>
<sequence length="199" mass="21160">MRVHVTTLQGDLVEVRVSSEEGTTSGEATTAAETTGPNPISPEGKELIWGAGSFLVFLVIMRVFLFPKLKKGMDARYNGIREDFEQADATRTAAKTDVSKYEAALAEVRAEAAARVDKARQTLDQERSAKIAEANARIASKRAAADAEISAARLAVRDQVAAAVASVTERTTQLAVGKSPDAGVVQKAVQQVMQTGARS</sequence>
<evidence type="ECO:0000256" key="2">
    <source>
        <dbReference type="ARBA" id="ARBA00004308"/>
    </source>
</evidence>
<accession>A0A6J6JUC2</accession>
<name>A0A6J6JUC2_9ZZZZ</name>
<dbReference type="EMBL" id="CAEZWB010000003">
    <property type="protein sequence ID" value="CAB4639319.1"/>
    <property type="molecule type" value="Genomic_DNA"/>
</dbReference>
<keyword evidence="7" id="KW-0375">Hydrogen ion transport</keyword>
<evidence type="ECO:0000313" key="16">
    <source>
        <dbReference type="EMBL" id="CAB4650581.1"/>
    </source>
</evidence>
<feature type="compositionally biased region" description="Low complexity" evidence="13">
    <location>
        <begin position="20"/>
        <end position="36"/>
    </location>
</feature>
<dbReference type="AlphaFoldDB" id="A0A6J6JUC2"/>
<evidence type="ECO:0000256" key="12">
    <source>
        <dbReference type="SAM" id="Coils"/>
    </source>
</evidence>
<evidence type="ECO:0000313" key="17">
    <source>
        <dbReference type="EMBL" id="CAB4715390.1"/>
    </source>
</evidence>
<comment type="function">
    <text evidence="11">F(1)F(0) ATP synthase produces ATP from ADP in the presence of a proton or sodium gradient. F-type ATPases consist of two structural domains, F(1) containing the extramembraneous catalytic core and F(0) containing the membrane proton channel, linked together by a central stalk and a peripheral stalk. During catalysis, ATP synthesis in the catalytic domain of F(1) is coupled via a rotary mechanism of the central stalk subunits to proton translocation.</text>
</comment>
<keyword evidence="8 14" id="KW-1133">Transmembrane helix</keyword>
<dbReference type="GO" id="GO:0015986">
    <property type="term" value="P:proton motive force-driven ATP synthesis"/>
    <property type="evidence" value="ECO:0007669"/>
    <property type="project" value="InterPro"/>
</dbReference>
<dbReference type="EMBL" id="CAEZZM010000006">
    <property type="protein sequence ID" value="CAB4753963.1"/>
    <property type="molecule type" value="Genomic_DNA"/>
</dbReference>
<evidence type="ECO:0000313" key="19">
    <source>
        <dbReference type="EMBL" id="CAB4984288.1"/>
    </source>
</evidence>
<dbReference type="PANTHER" id="PTHR33445">
    <property type="entry name" value="ATP SYNTHASE SUBUNIT B', CHLOROPLASTIC"/>
    <property type="match status" value="1"/>
</dbReference>
<dbReference type="EMBL" id="CAFBOT010000030">
    <property type="protein sequence ID" value="CAB4984288.1"/>
    <property type="molecule type" value="Genomic_DNA"/>
</dbReference>
<organism evidence="15">
    <name type="scientific">freshwater metagenome</name>
    <dbReference type="NCBI Taxonomy" id="449393"/>
    <lineage>
        <taxon>unclassified sequences</taxon>
        <taxon>metagenomes</taxon>
        <taxon>ecological metagenomes</taxon>
    </lineage>
</organism>
<evidence type="ECO:0000256" key="6">
    <source>
        <dbReference type="ARBA" id="ARBA00022692"/>
    </source>
</evidence>
<keyword evidence="4" id="KW-0813">Transport</keyword>
<proteinExistence type="inferred from homology"/>
<dbReference type="GO" id="GO:0046961">
    <property type="term" value="F:proton-transporting ATPase activity, rotational mechanism"/>
    <property type="evidence" value="ECO:0007669"/>
    <property type="project" value="TreeGrafter"/>
</dbReference>
<evidence type="ECO:0000256" key="8">
    <source>
        <dbReference type="ARBA" id="ARBA00022989"/>
    </source>
</evidence>
<comment type="subcellular location">
    <subcellularLocation>
        <location evidence="2">Endomembrane system</location>
    </subcellularLocation>
    <subcellularLocation>
        <location evidence="1">Membrane</location>
        <topology evidence="1">Single-pass membrane protein</topology>
    </subcellularLocation>
</comment>
<dbReference type="EMBL" id="CAEZWH010000064">
    <property type="protein sequence ID" value="CAB4650581.1"/>
    <property type="molecule type" value="Genomic_DNA"/>
</dbReference>
<evidence type="ECO:0000256" key="1">
    <source>
        <dbReference type="ARBA" id="ARBA00004167"/>
    </source>
</evidence>
<dbReference type="HAMAP" id="MF_01398">
    <property type="entry name" value="ATP_synth_b_bprime"/>
    <property type="match status" value="1"/>
</dbReference>
<dbReference type="GO" id="GO:0012505">
    <property type="term" value="C:endomembrane system"/>
    <property type="evidence" value="ECO:0007669"/>
    <property type="project" value="UniProtKB-SubCell"/>
</dbReference>
<dbReference type="InterPro" id="IPR050059">
    <property type="entry name" value="ATP_synthase_B_chain"/>
</dbReference>
<reference evidence="15" key="1">
    <citation type="submission" date="2020-05" db="EMBL/GenBank/DDBJ databases">
        <authorList>
            <person name="Chiriac C."/>
            <person name="Salcher M."/>
            <person name="Ghai R."/>
            <person name="Kavagutti S V."/>
        </authorList>
    </citation>
    <scope>NUCLEOTIDE SEQUENCE</scope>
</reference>
<evidence type="ECO:0000313" key="15">
    <source>
        <dbReference type="EMBL" id="CAB4639319.1"/>
    </source>
</evidence>
<dbReference type="PANTHER" id="PTHR33445:SF1">
    <property type="entry name" value="ATP SYNTHASE SUBUNIT B"/>
    <property type="match status" value="1"/>
</dbReference>
<evidence type="ECO:0000313" key="18">
    <source>
        <dbReference type="EMBL" id="CAB4753963.1"/>
    </source>
</evidence>
<gene>
    <name evidence="15" type="ORF">UFOPK2166_00063</name>
    <name evidence="16" type="ORF">UFOPK2195_00449</name>
    <name evidence="17" type="ORF">UFOPK2657_00725</name>
    <name evidence="18" type="ORF">UFOPK2872_00115</name>
    <name evidence="19" type="ORF">UFOPK4000_00294</name>
</gene>
<keyword evidence="10 14" id="KW-0472">Membrane</keyword>
<feature type="coiled-coil region" evidence="12">
    <location>
        <begin position="91"/>
        <end position="129"/>
    </location>
</feature>
<evidence type="ECO:0000256" key="5">
    <source>
        <dbReference type="ARBA" id="ARBA00022547"/>
    </source>
</evidence>
<keyword evidence="6 14" id="KW-0812">Transmembrane</keyword>
<keyword evidence="5" id="KW-0138">CF(0)</keyword>
<dbReference type="Pfam" id="PF00430">
    <property type="entry name" value="ATP-synt_B"/>
    <property type="match status" value="1"/>
</dbReference>
<evidence type="ECO:0000256" key="4">
    <source>
        <dbReference type="ARBA" id="ARBA00022448"/>
    </source>
</evidence>
<feature type="transmembrane region" description="Helical" evidence="14">
    <location>
        <begin position="47"/>
        <end position="66"/>
    </location>
</feature>
<evidence type="ECO:0000256" key="9">
    <source>
        <dbReference type="ARBA" id="ARBA00023065"/>
    </source>
</evidence>
<evidence type="ECO:0000256" key="13">
    <source>
        <dbReference type="SAM" id="MobiDB-lite"/>
    </source>
</evidence>
<comment type="similarity">
    <text evidence="3">Belongs to the ATPase B chain family.</text>
</comment>
<keyword evidence="12" id="KW-0175">Coiled coil</keyword>
<protein>
    <submittedName>
        <fullName evidence="15">Unannotated protein</fullName>
    </submittedName>
</protein>
<feature type="region of interest" description="Disordered" evidence="13">
    <location>
        <begin position="17"/>
        <end position="40"/>
    </location>
</feature>
<dbReference type="CDD" id="cd06503">
    <property type="entry name" value="ATP-synt_Fo_b"/>
    <property type="match status" value="1"/>
</dbReference>
<dbReference type="EMBL" id="CAEZYG010000123">
    <property type="protein sequence ID" value="CAB4715390.1"/>
    <property type="molecule type" value="Genomic_DNA"/>
</dbReference>
<dbReference type="GO" id="GO:0045259">
    <property type="term" value="C:proton-transporting ATP synthase complex"/>
    <property type="evidence" value="ECO:0007669"/>
    <property type="project" value="UniProtKB-KW"/>
</dbReference>